<dbReference type="RefSeq" id="XP_042558971.1">
    <property type="nucleotide sequence ID" value="XM_042703037.1"/>
</dbReference>
<feature type="domain" description="SH3" evidence="4">
    <location>
        <begin position="167"/>
        <end position="229"/>
    </location>
</feature>
<dbReference type="PANTHER" id="PTHR15706:SF10">
    <property type="entry name" value="NADPH OXIDASE ORGANIZER 1"/>
    <property type="match status" value="1"/>
</dbReference>
<dbReference type="CDD" id="cd12024">
    <property type="entry name" value="SH3_NoxO1_2"/>
    <property type="match status" value="1"/>
</dbReference>
<feature type="region of interest" description="Disordered" evidence="3">
    <location>
        <begin position="328"/>
        <end position="460"/>
    </location>
</feature>
<accession>A0A8M1K572</accession>
<dbReference type="FunFam" id="3.30.1520.10:FF:000040">
    <property type="entry name" value="NADPH oxidase organizer 1"/>
    <property type="match status" value="1"/>
</dbReference>
<dbReference type="SMART" id="SM00312">
    <property type="entry name" value="PX"/>
    <property type="match status" value="1"/>
</dbReference>
<evidence type="ECO:0000256" key="2">
    <source>
        <dbReference type="PROSITE-ProRule" id="PRU00192"/>
    </source>
</evidence>
<evidence type="ECO:0000313" key="7">
    <source>
        <dbReference type="RefSeq" id="XP_042558971.1"/>
    </source>
</evidence>
<dbReference type="GeneTree" id="ENSGT00940000158812"/>
<dbReference type="InterPro" id="IPR051228">
    <property type="entry name" value="NADPH_Oxidase/PX-Domain"/>
</dbReference>
<protein>
    <submittedName>
        <fullName evidence="7 8">NADPH oxidase organizer 1-like</fullName>
    </submittedName>
</protein>
<dbReference type="GO" id="GO:0016176">
    <property type="term" value="F:superoxide-generating NADPH oxidase activator activity"/>
    <property type="evidence" value="ECO:0007669"/>
    <property type="project" value="TreeGrafter"/>
</dbReference>
<keyword evidence="6" id="KW-1185">Reference proteome</keyword>
<proteinExistence type="predicted"/>
<gene>
    <name evidence="7 8" type="primary">LOC105892563</name>
</gene>
<organism evidence="6 7">
    <name type="scientific">Clupea harengus</name>
    <name type="common">Atlantic herring</name>
    <dbReference type="NCBI Taxonomy" id="7950"/>
    <lineage>
        <taxon>Eukaryota</taxon>
        <taxon>Metazoa</taxon>
        <taxon>Chordata</taxon>
        <taxon>Craniata</taxon>
        <taxon>Vertebrata</taxon>
        <taxon>Euteleostomi</taxon>
        <taxon>Actinopterygii</taxon>
        <taxon>Neopterygii</taxon>
        <taxon>Teleostei</taxon>
        <taxon>Clupei</taxon>
        <taxon>Clupeiformes</taxon>
        <taxon>Clupeoidei</taxon>
        <taxon>Clupeidae</taxon>
        <taxon>Clupea</taxon>
    </lineage>
</organism>
<dbReference type="GeneID" id="105892563"/>
<dbReference type="PANTHER" id="PTHR15706">
    <property type="entry name" value="SH3 MULTIPLE DOMAIN"/>
    <property type="match status" value="1"/>
</dbReference>
<feature type="compositionally biased region" description="Low complexity" evidence="3">
    <location>
        <begin position="372"/>
        <end position="394"/>
    </location>
</feature>
<dbReference type="GO" id="GO:0042554">
    <property type="term" value="P:superoxide anion generation"/>
    <property type="evidence" value="ECO:0007669"/>
    <property type="project" value="TreeGrafter"/>
</dbReference>
<dbReference type="Pfam" id="PF00787">
    <property type="entry name" value="PX"/>
    <property type="match status" value="1"/>
</dbReference>
<dbReference type="KEGG" id="char:105892563"/>
<dbReference type="InterPro" id="IPR001683">
    <property type="entry name" value="PX_dom"/>
</dbReference>
<dbReference type="InterPro" id="IPR001452">
    <property type="entry name" value="SH3_domain"/>
</dbReference>
<feature type="compositionally biased region" description="Low complexity" evidence="3">
    <location>
        <begin position="423"/>
        <end position="450"/>
    </location>
</feature>
<feature type="domain" description="SH3" evidence="4">
    <location>
        <begin position="241"/>
        <end position="300"/>
    </location>
</feature>
<evidence type="ECO:0000259" key="5">
    <source>
        <dbReference type="PROSITE" id="PS50195"/>
    </source>
</evidence>
<evidence type="ECO:0000313" key="8">
    <source>
        <dbReference type="RefSeq" id="XP_042558972.1"/>
    </source>
</evidence>
<sequence length="491" mass="55667">MAYQRFPANVRIIGVMHKDTIKMFMTSVVWSDNNEVIIYRAFKDFKKLHKQLKKKHPVANPFRKEDRILPRFRGMKRNFHRKGRSKSVHYVKALEKYCTELLQCDPSVTQSSEVVQFFCPKNHDLEPEFAKNSIIIVPSDVLSEIQRVGTANPHDKRLSMGNITQPFLTQTYRTFAPYETKDLKNRPFKVDVNETLDVLIKDQKGWWLVENEEKHLAWFPAPYLEPCEEDDDDDFDTNSSERDTFYCAARNYVSKNRDEVSIHIGSVVEVLRKSGDGWWLIRYSGSVGYVPSMYLQPYNNPYVGLQRAFHSSTFNLSCLQPPLSQRQGIPRRLAPTSHSQSLENLLEPRRVQANTPPDSPSARLKEPDSRKSSISAASDDTDFSFSSSGSLSGAEAEHEAQIRGSSTGEAEASDGPDTRESSGEMSPSRSCSGSPSDSPAGTPTVRAATPPRVPPRPQAQEIFTRCTTYTRKAAMASRARLFPQQMEIQTR</sequence>
<dbReference type="PROSITE" id="PS50002">
    <property type="entry name" value="SH3"/>
    <property type="match status" value="2"/>
</dbReference>
<dbReference type="FunFam" id="2.30.30.40:FF:000219">
    <property type="entry name" value="NADPH oxidase organizer 1"/>
    <property type="match status" value="1"/>
</dbReference>
<dbReference type="GO" id="GO:0005737">
    <property type="term" value="C:cytoplasm"/>
    <property type="evidence" value="ECO:0007669"/>
    <property type="project" value="TreeGrafter"/>
</dbReference>
<dbReference type="InterPro" id="IPR035758">
    <property type="entry name" value="NoxO1_SH3_2"/>
</dbReference>
<evidence type="ECO:0000256" key="3">
    <source>
        <dbReference type="SAM" id="MobiDB-lite"/>
    </source>
</evidence>
<feature type="domain" description="PX" evidence="5">
    <location>
        <begin position="1"/>
        <end position="125"/>
    </location>
</feature>
<dbReference type="OrthoDB" id="10255964at2759"/>
<dbReference type="FunFam" id="2.30.30.40:FF:000233">
    <property type="entry name" value="NADPH oxidase organizer 1"/>
    <property type="match status" value="1"/>
</dbReference>
<name>A0A8M1K572_CLUHA</name>
<dbReference type="RefSeq" id="XP_042558972.1">
    <property type="nucleotide sequence ID" value="XM_042703038.1"/>
</dbReference>
<dbReference type="AlphaFoldDB" id="A0A8M1K572"/>
<dbReference type="Proteomes" id="UP000515152">
    <property type="component" value="Chromosome 22"/>
</dbReference>
<dbReference type="PROSITE" id="PS50195">
    <property type="entry name" value="PX"/>
    <property type="match status" value="1"/>
</dbReference>
<evidence type="ECO:0000313" key="6">
    <source>
        <dbReference type="Proteomes" id="UP000515152"/>
    </source>
</evidence>
<keyword evidence="1 2" id="KW-0728">SH3 domain</keyword>
<evidence type="ECO:0000256" key="1">
    <source>
        <dbReference type="ARBA" id="ARBA00022443"/>
    </source>
</evidence>
<reference evidence="7 8" key="1">
    <citation type="submission" date="2025-04" db="UniProtKB">
        <authorList>
            <consortium name="RefSeq"/>
        </authorList>
    </citation>
    <scope>IDENTIFICATION</scope>
</reference>
<dbReference type="GO" id="GO:0035091">
    <property type="term" value="F:phosphatidylinositol binding"/>
    <property type="evidence" value="ECO:0007669"/>
    <property type="project" value="InterPro"/>
</dbReference>
<evidence type="ECO:0000259" key="4">
    <source>
        <dbReference type="PROSITE" id="PS50002"/>
    </source>
</evidence>
<dbReference type="Pfam" id="PF14604">
    <property type="entry name" value="SH3_9"/>
    <property type="match status" value="1"/>
</dbReference>
<dbReference type="SMART" id="SM00326">
    <property type="entry name" value="SH3"/>
    <property type="match status" value="2"/>
</dbReference>